<dbReference type="RefSeq" id="WP_136882330.1">
    <property type="nucleotide sequence ID" value="NZ_SWDX01000021.1"/>
</dbReference>
<proteinExistence type="predicted"/>
<dbReference type="EMBL" id="SWDX01000021">
    <property type="protein sequence ID" value="TKC54978.1"/>
    <property type="molecule type" value="Genomic_DNA"/>
</dbReference>
<comment type="caution">
    <text evidence="1">The sequence shown here is derived from an EMBL/GenBank/DDBJ whole genome shotgun (WGS) entry which is preliminary data.</text>
</comment>
<reference evidence="1 2" key="1">
    <citation type="submission" date="2019-04" db="EMBL/GenBank/DDBJ databases">
        <title>Pedobacter sp. RP-1-16 sp. nov., isolated from Arctic soil.</title>
        <authorList>
            <person name="Dahal R.H."/>
            <person name="Kim D.-U."/>
        </authorList>
    </citation>
    <scope>NUCLEOTIDE SEQUENCE [LARGE SCALE GENOMIC DNA]</scope>
    <source>
        <strain evidence="1 2">RP-1-16</strain>
    </source>
</reference>
<sequence>MTAANGASFKDIYDPDYLTEDISLTSLMNDLQYKQETFNGEEYRTIFDLDNETSPVGDPLRLLLFEKKALDKRRAKKMFRTRREVPSNLWF</sequence>
<dbReference type="AlphaFoldDB" id="A0A4U1FW24"/>
<dbReference type="Proteomes" id="UP000309594">
    <property type="component" value="Unassembled WGS sequence"/>
</dbReference>
<name>A0A4U1FW24_9SPHI</name>
<accession>A0A4U1FW24</accession>
<evidence type="ECO:0000313" key="2">
    <source>
        <dbReference type="Proteomes" id="UP000309594"/>
    </source>
</evidence>
<protein>
    <submittedName>
        <fullName evidence="1">Uncharacterized protein</fullName>
    </submittedName>
</protein>
<organism evidence="1 2">
    <name type="scientific">Pedobacter hiemivivus</name>
    <dbReference type="NCBI Taxonomy" id="2530454"/>
    <lineage>
        <taxon>Bacteria</taxon>
        <taxon>Pseudomonadati</taxon>
        <taxon>Bacteroidota</taxon>
        <taxon>Sphingobacteriia</taxon>
        <taxon>Sphingobacteriales</taxon>
        <taxon>Sphingobacteriaceae</taxon>
        <taxon>Pedobacter</taxon>
    </lineage>
</organism>
<evidence type="ECO:0000313" key="1">
    <source>
        <dbReference type="EMBL" id="TKC54978.1"/>
    </source>
</evidence>
<gene>
    <name evidence="1" type="ORF">FBD94_25640</name>
</gene>